<dbReference type="EMBL" id="CAUYUJ010008458">
    <property type="protein sequence ID" value="CAK0824008.1"/>
    <property type="molecule type" value="Genomic_DNA"/>
</dbReference>
<evidence type="ECO:0000256" key="2">
    <source>
        <dbReference type="SAM" id="Phobius"/>
    </source>
</evidence>
<accession>A0ABN9RZR3</accession>
<reference evidence="3" key="1">
    <citation type="submission" date="2023-10" db="EMBL/GenBank/DDBJ databases">
        <authorList>
            <person name="Chen Y."/>
            <person name="Shah S."/>
            <person name="Dougan E. K."/>
            <person name="Thang M."/>
            <person name="Chan C."/>
        </authorList>
    </citation>
    <scope>NUCLEOTIDE SEQUENCE [LARGE SCALE GENOMIC DNA]</scope>
</reference>
<feature type="transmembrane region" description="Helical" evidence="2">
    <location>
        <begin position="157"/>
        <end position="173"/>
    </location>
</feature>
<evidence type="ECO:0000313" key="4">
    <source>
        <dbReference type="Proteomes" id="UP001189429"/>
    </source>
</evidence>
<evidence type="ECO:0008006" key="5">
    <source>
        <dbReference type="Google" id="ProtNLM"/>
    </source>
</evidence>
<gene>
    <name evidence="3" type="ORF">PCOR1329_LOCUS24542</name>
</gene>
<feature type="region of interest" description="Disordered" evidence="1">
    <location>
        <begin position="1"/>
        <end position="26"/>
    </location>
</feature>
<keyword evidence="2" id="KW-1133">Transmembrane helix</keyword>
<comment type="caution">
    <text evidence="3">The sequence shown here is derived from an EMBL/GenBank/DDBJ whole genome shotgun (WGS) entry which is preliminary data.</text>
</comment>
<sequence length="181" mass="18773">MPVTATSGARLVPSSSPDTFQQTPSSPAAISVQDCCPASPCCIATSRPRLEGMARSGSLLLACALAAAAFAYLGLQSLSFVGASQTRGLRSSAPSVERAGYGGAPGGKPFWAQWEKGDYYLKPPPGTLQGFEYGRNQLADGRTAGDEKKTSSGGSDISIVVLLTVFFFASVYANDSGFFNP</sequence>
<feature type="transmembrane region" description="Helical" evidence="2">
    <location>
        <begin position="59"/>
        <end position="81"/>
    </location>
</feature>
<name>A0ABN9RZR3_9DINO</name>
<protein>
    <recommendedName>
        <fullName evidence="5">PSI-J</fullName>
    </recommendedName>
</protein>
<evidence type="ECO:0000313" key="3">
    <source>
        <dbReference type="EMBL" id="CAK0824008.1"/>
    </source>
</evidence>
<keyword evidence="2" id="KW-0472">Membrane</keyword>
<organism evidence="3 4">
    <name type="scientific">Prorocentrum cordatum</name>
    <dbReference type="NCBI Taxonomy" id="2364126"/>
    <lineage>
        <taxon>Eukaryota</taxon>
        <taxon>Sar</taxon>
        <taxon>Alveolata</taxon>
        <taxon>Dinophyceae</taxon>
        <taxon>Prorocentrales</taxon>
        <taxon>Prorocentraceae</taxon>
        <taxon>Prorocentrum</taxon>
    </lineage>
</organism>
<evidence type="ECO:0000256" key="1">
    <source>
        <dbReference type="SAM" id="MobiDB-lite"/>
    </source>
</evidence>
<keyword evidence="2" id="KW-0812">Transmembrane</keyword>
<keyword evidence="4" id="KW-1185">Reference proteome</keyword>
<proteinExistence type="predicted"/>
<dbReference type="Proteomes" id="UP001189429">
    <property type="component" value="Unassembled WGS sequence"/>
</dbReference>